<gene>
    <name evidence="1" type="ORF">CCR75_002989</name>
</gene>
<accession>A0A976FFD7</accession>
<reference evidence="1 2" key="1">
    <citation type="journal article" date="2021" name="Genome Biol.">
        <title>AFLAP: assembly-free linkage analysis pipeline using k-mers from genome sequencing data.</title>
        <authorList>
            <person name="Fletcher K."/>
            <person name="Zhang L."/>
            <person name="Gil J."/>
            <person name="Han R."/>
            <person name="Cavanaugh K."/>
            <person name="Michelmore R."/>
        </authorList>
    </citation>
    <scope>NUCLEOTIDE SEQUENCE [LARGE SCALE GENOMIC DNA]</scope>
    <source>
        <strain evidence="1 2">SF5</strain>
    </source>
</reference>
<dbReference type="AlphaFoldDB" id="A0A976FFD7"/>
<organism evidence="1 2">
    <name type="scientific">Bremia lactucae</name>
    <name type="common">Lettuce downy mildew</name>
    <dbReference type="NCBI Taxonomy" id="4779"/>
    <lineage>
        <taxon>Eukaryota</taxon>
        <taxon>Sar</taxon>
        <taxon>Stramenopiles</taxon>
        <taxon>Oomycota</taxon>
        <taxon>Peronosporomycetes</taxon>
        <taxon>Peronosporales</taxon>
        <taxon>Peronosporaceae</taxon>
        <taxon>Bremia</taxon>
    </lineage>
</organism>
<keyword evidence="2" id="KW-1185">Reference proteome</keyword>
<dbReference type="Proteomes" id="UP000294530">
    <property type="component" value="Unassembled WGS sequence"/>
</dbReference>
<dbReference type="GeneID" id="94346757"/>
<comment type="caution">
    <text evidence="1">The sequence shown here is derived from an EMBL/GenBank/DDBJ whole genome shotgun (WGS) entry which is preliminary data.</text>
</comment>
<dbReference type="RefSeq" id="XP_067815202.1">
    <property type="nucleotide sequence ID" value="XM_067961086.1"/>
</dbReference>
<sequence>MSYVSDNHSDWNRDVEYVSDIHSDWIRDVEFSVNGLAADHNGISVRIRALRHVLRVRKPRCVYPILKCAQAAAISKITAAIELAQRQVDETASFSTSD</sequence>
<dbReference type="EMBL" id="SHOA02000013">
    <property type="protein sequence ID" value="TDH65703.1"/>
    <property type="molecule type" value="Genomic_DNA"/>
</dbReference>
<protein>
    <submittedName>
        <fullName evidence="1">Uncharacterized protein</fullName>
    </submittedName>
</protein>
<dbReference type="KEGG" id="blac:94346757"/>
<proteinExistence type="predicted"/>
<evidence type="ECO:0000313" key="1">
    <source>
        <dbReference type="EMBL" id="TDH65703.1"/>
    </source>
</evidence>
<evidence type="ECO:0000313" key="2">
    <source>
        <dbReference type="Proteomes" id="UP000294530"/>
    </source>
</evidence>
<name>A0A976FFD7_BRELC</name>